<dbReference type="PANTHER" id="PTHR14119:SF3">
    <property type="entry name" value="ISOCHORISMATASE DOMAIN-CONTAINING PROTEIN 2"/>
    <property type="match status" value="1"/>
</dbReference>
<dbReference type="SUPFAM" id="SSF52499">
    <property type="entry name" value="Isochorismatase-like hydrolases"/>
    <property type="match status" value="1"/>
</dbReference>
<keyword evidence="4" id="KW-1185">Reference proteome</keyword>
<reference evidence="4" key="1">
    <citation type="submission" date="2024-04" db="EMBL/GenBank/DDBJ databases">
        <authorList>
            <person name="Shaw F."/>
            <person name="Minotto A."/>
        </authorList>
    </citation>
    <scope>NUCLEOTIDE SEQUENCE [LARGE SCALE GENOMIC DNA]</scope>
</reference>
<dbReference type="Gene3D" id="3.40.50.850">
    <property type="entry name" value="Isochorismatase-like"/>
    <property type="match status" value="1"/>
</dbReference>
<protein>
    <recommendedName>
        <fullName evidence="2">Isochorismatase-like domain-containing protein</fullName>
    </recommendedName>
</protein>
<dbReference type="InterPro" id="IPR000868">
    <property type="entry name" value="Isochorismatase-like_dom"/>
</dbReference>
<dbReference type="PANTHER" id="PTHR14119">
    <property type="entry name" value="HYDROLASE"/>
    <property type="match status" value="1"/>
</dbReference>
<dbReference type="Pfam" id="PF00857">
    <property type="entry name" value="Isochorismatase"/>
    <property type="match status" value="1"/>
</dbReference>
<evidence type="ECO:0000256" key="1">
    <source>
        <dbReference type="ARBA" id="ARBA00006336"/>
    </source>
</evidence>
<evidence type="ECO:0000313" key="4">
    <source>
        <dbReference type="Proteomes" id="UP001497453"/>
    </source>
</evidence>
<dbReference type="Proteomes" id="UP001497453">
    <property type="component" value="Chromosome 2"/>
</dbReference>
<proteinExistence type="inferred from homology"/>
<dbReference type="InterPro" id="IPR050993">
    <property type="entry name" value="Isochorismatase_domain"/>
</dbReference>
<sequence length="209" mass="22783">MSSRPAVVKVVPNHTIVFVCDIQTRFRTAIHGFDEMVMTVNKMLNVAKVLDIPVVATEQNSRALGPTVPELDITSLGPLYLGAVDKTLFSMATPEVQKILAERDIKSVILLGIESHVCVLQSALDLLSLGYDVHIIADGVSSCNKEEVPFALARMRQAGAQIITSESAAFQLQMDSSRPTFKAFSTVIKDEKERTAQSLQTLLPVKSSL</sequence>
<feature type="domain" description="Isochorismatase-like" evidence="2">
    <location>
        <begin position="15"/>
        <end position="166"/>
    </location>
</feature>
<gene>
    <name evidence="3" type="ORF">GFSPODELE1_LOCUS3865</name>
</gene>
<organism evidence="3 4">
    <name type="scientific">Somion occarium</name>
    <dbReference type="NCBI Taxonomy" id="3059160"/>
    <lineage>
        <taxon>Eukaryota</taxon>
        <taxon>Fungi</taxon>
        <taxon>Dikarya</taxon>
        <taxon>Basidiomycota</taxon>
        <taxon>Agaricomycotina</taxon>
        <taxon>Agaricomycetes</taxon>
        <taxon>Polyporales</taxon>
        <taxon>Cerrenaceae</taxon>
        <taxon>Somion</taxon>
    </lineage>
</organism>
<evidence type="ECO:0000259" key="2">
    <source>
        <dbReference type="Pfam" id="PF00857"/>
    </source>
</evidence>
<dbReference type="InterPro" id="IPR036380">
    <property type="entry name" value="Isochorismatase-like_sf"/>
</dbReference>
<name>A0ABP1D5T9_9APHY</name>
<evidence type="ECO:0000313" key="3">
    <source>
        <dbReference type="EMBL" id="CAL1702069.1"/>
    </source>
</evidence>
<dbReference type="EMBL" id="OZ037945">
    <property type="protein sequence ID" value="CAL1702069.1"/>
    <property type="molecule type" value="Genomic_DNA"/>
</dbReference>
<accession>A0ABP1D5T9</accession>
<comment type="similarity">
    <text evidence="1">Belongs to the isochorismatase family.</text>
</comment>